<proteinExistence type="predicted"/>
<evidence type="ECO:0000256" key="1">
    <source>
        <dbReference type="SAM" id="Coils"/>
    </source>
</evidence>
<keyword evidence="1" id="KW-0175">Coiled coil</keyword>
<reference evidence="2" key="1">
    <citation type="submission" date="2021-01" db="EMBL/GenBank/DDBJ databases">
        <authorList>
            <person name="Corre E."/>
            <person name="Pelletier E."/>
            <person name="Niang G."/>
            <person name="Scheremetjew M."/>
            <person name="Finn R."/>
            <person name="Kale V."/>
            <person name="Holt S."/>
            <person name="Cochrane G."/>
            <person name="Meng A."/>
            <person name="Brown T."/>
            <person name="Cohen L."/>
        </authorList>
    </citation>
    <scope>NUCLEOTIDE SEQUENCE</scope>
    <source>
        <strain evidence="2">CCMP644</strain>
    </source>
</reference>
<dbReference type="EMBL" id="HBFX01028905">
    <property type="protein sequence ID" value="CAD8965519.1"/>
    <property type="molecule type" value="Transcribed_RNA"/>
</dbReference>
<accession>A0A7S1H556</accession>
<protein>
    <submittedName>
        <fullName evidence="2">Uncharacterized protein</fullName>
    </submittedName>
</protein>
<gene>
    <name evidence="2" type="ORF">HAND00432_LOCUS17437</name>
</gene>
<name>A0A7S1H556_HEMAN</name>
<dbReference type="AlphaFoldDB" id="A0A7S1H556"/>
<sequence length="399" mass="44627">MGGRASKELAESQTVVRNLTAQLQRVMKDLEANKTKAVAATELEKQVAQLTSSLSKAKSELEHNTGQLRLAEASKANAKRLQVQLDNAKEKLEKEKQTADKVKTEAEKLKETAEKLAADRAELERTNAELLKEAAALLPKEKGDHPTLGSLVQDLGHKLIYRTDPITLLANTKVWRKQRAFRPARAEKIAMSKLKSKVQGWPGTITAASIEQGDADAGADGGHMVILDGQHRLGACSFLQSKGQLAEDLREVTVEVYPAMQESRVKDLFTEINKCEPVLEIDLPEGGASATAQEVISGAAMTLKDENPKMFSESHKCLRPHLNIDRLRNELYQADVMKRFKLETEEDLVEWIKQRNAELSQRPDEEWKKQASDKMVDKARSHNFFLGMTWDWLPNNVSK</sequence>
<feature type="coiled-coil region" evidence="1">
    <location>
        <begin position="16"/>
        <end position="133"/>
    </location>
</feature>
<evidence type="ECO:0000313" key="2">
    <source>
        <dbReference type="EMBL" id="CAD8965519.1"/>
    </source>
</evidence>
<organism evidence="2">
    <name type="scientific">Hemiselmis andersenii</name>
    <name type="common">Cryptophyte alga</name>
    <dbReference type="NCBI Taxonomy" id="464988"/>
    <lineage>
        <taxon>Eukaryota</taxon>
        <taxon>Cryptophyceae</taxon>
        <taxon>Cryptomonadales</taxon>
        <taxon>Hemiselmidaceae</taxon>
        <taxon>Hemiselmis</taxon>
    </lineage>
</organism>